<dbReference type="GeneID" id="6071833"/>
<organism evidence="2">
    <name type="scientific">Laccaria bicolor (strain S238N-H82 / ATCC MYA-4686)</name>
    <name type="common">Bicoloured deceiver</name>
    <name type="synonym">Laccaria laccata var. bicolor</name>
    <dbReference type="NCBI Taxonomy" id="486041"/>
    <lineage>
        <taxon>Eukaryota</taxon>
        <taxon>Fungi</taxon>
        <taxon>Dikarya</taxon>
        <taxon>Basidiomycota</taxon>
        <taxon>Agaricomycotina</taxon>
        <taxon>Agaricomycetes</taxon>
        <taxon>Agaricomycetidae</taxon>
        <taxon>Agaricales</taxon>
        <taxon>Agaricineae</taxon>
        <taxon>Hydnangiaceae</taxon>
        <taxon>Laccaria</taxon>
    </lineage>
</organism>
<dbReference type="AlphaFoldDB" id="B0CW41"/>
<dbReference type="RefSeq" id="XP_001876348.1">
    <property type="nucleotide sequence ID" value="XM_001876313.1"/>
</dbReference>
<protein>
    <submittedName>
        <fullName evidence="1">Predicted protein</fullName>
    </submittedName>
</protein>
<keyword evidence="2" id="KW-1185">Reference proteome</keyword>
<gene>
    <name evidence="1" type="ORF">LACBIDRAFT_309331</name>
</gene>
<dbReference type="EMBL" id="DS547093">
    <property type="protein sequence ID" value="EDR13850.1"/>
    <property type="molecule type" value="Genomic_DNA"/>
</dbReference>
<accession>B0CW41</accession>
<sequence length="66" mass="7448">MKHTDTILPASCLQVEYVEKVKVSSRTYIPFQAQFDCLSTSPMYSPSRPCSVGLGLRMLEYHEGGY</sequence>
<evidence type="ECO:0000313" key="2">
    <source>
        <dbReference type="Proteomes" id="UP000001194"/>
    </source>
</evidence>
<dbReference type="InParanoid" id="B0CW41"/>
<dbReference type="HOGENOM" id="CLU_2831594_0_0_1"/>
<dbReference type="KEGG" id="lbc:LACBIDRAFT_309331"/>
<reference evidence="1 2" key="1">
    <citation type="journal article" date="2008" name="Nature">
        <title>The genome of Laccaria bicolor provides insights into mycorrhizal symbiosis.</title>
        <authorList>
            <person name="Martin F."/>
            <person name="Aerts A."/>
            <person name="Ahren D."/>
            <person name="Brun A."/>
            <person name="Danchin E.G.J."/>
            <person name="Duchaussoy F."/>
            <person name="Gibon J."/>
            <person name="Kohler A."/>
            <person name="Lindquist E."/>
            <person name="Pereda V."/>
            <person name="Salamov A."/>
            <person name="Shapiro H.J."/>
            <person name="Wuyts J."/>
            <person name="Blaudez D."/>
            <person name="Buee M."/>
            <person name="Brokstein P."/>
            <person name="Canbaeck B."/>
            <person name="Cohen D."/>
            <person name="Courty P.E."/>
            <person name="Coutinho P.M."/>
            <person name="Delaruelle C."/>
            <person name="Detter J.C."/>
            <person name="Deveau A."/>
            <person name="DiFazio S."/>
            <person name="Duplessis S."/>
            <person name="Fraissinet-Tachet L."/>
            <person name="Lucic E."/>
            <person name="Frey-Klett P."/>
            <person name="Fourrey C."/>
            <person name="Feussner I."/>
            <person name="Gay G."/>
            <person name="Grimwood J."/>
            <person name="Hoegger P.J."/>
            <person name="Jain P."/>
            <person name="Kilaru S."/>
            <person name="Labbe J."/>
            <person name="Lin Y.C."/>
            <person name="Legue V."/>
            <person name="Le Tacon F."/>
            <person name="Marmeisse R."/>
            <person name="Melayah D."/>
            <person name="Montanini B."/>
            <person name="Muratet M."/>
            <person name="Nehls U."/>
            <person name="Niculita-Hirzel H."/>
            <person name="Oudot-Le Secq M.P."/>
            <person name="Peter M."/>
            <person name="Quesneville H."/>
            <person name="Rajashekar B."/>
            <person name="Reich M."/>
            <person name="Rouhier N."/>
            <person name="Schmutz J."/>
            <person name="Yin T."/>
            <person name="Chalot M."/>
            <person name="Henrissat B."/>
            <person name="Kuees U."/>
            <person name="Lucas S."/>
            <person name="Van de Peer Y."/>
            <person name="Podila G.K."/>
            <person name="Polle A."/>
            <person name="Pukkila P.J."/>
            <person name="Richardson P.M."/>
            <person name="Rouze P."/>
            <person name="Sanders I.R."/>
            <person name="Stajich J.E."/>
            <person name="Tunlid A."/>
            <person name="Tuskan G."/>
            <person name="Grigoriev I.V."/>
        </authorList>
    </citation>
    <scope>NUCLEOTIDE SEQUENCE [LARGE SCALE GENOMIC DNA]</scope>
    <source>
        <strain evidence="2">S238N-H82 / ATCC MYA-4686</strain>
    </source>
</reference>
<name>B0CW41_LACBS</name>
<dbReference type="Proteomes" id="UP000001194">
    <property type="component" value="Unassembled WGS sequence"/>
</dbReference>
<evidence type="ECO:0000313" key="1">
    <source>
        <dbReference type="EMBL" id="EDR13850.1"/>
    </source>
</evidence>
<proteinExistence type="predicted"/>